<protein>
    <recommendedName>
        <fullName evidence="4">Farnesoic acid O-methyl transferase domain-containing protein</fullName>
    </recommendedName>
</protein>
<accession>A0A1V9ZIE9</accession>
<keyword evidence="3" id="KW-1185">Reference proteome</keyword>
<dbReference type="PANTHER" id="PTHR16291">
    <property type="entry name" value="NUCLEAR CAP-BINDING PROTEIN SUBUNIT 3"/>
    <property type="match status" value="1"/>
</dbReference>
<sequence>MDEEASVKVENVQEIEEMEVEEPVIEARQLVFPDVEVAALLGRVVNWTDVNSHLKHDTINAFSMTLHAQCQQELQVHVRVRLNNEVVVLYEYLLGSQGNTEANIIKRQGKGREAELACVFCGRICSETQAGQYWFNLSLHQNESNQPYFQLSLGIGNNIGENLVIIGDEALPIDTTRVEVLAAGITSGRSPVKARAVQVAVHTQALLASDTALCVMSDPSGTDLLTAEQRAAYIAGCEAAKKRASRFGGEYKKPDVKQFLDSKVVRMMQRSGAVAEKGFTTGFDVMAPEEIAKREARRNRFNVPDFPIEGGAAREISEGLAPEEFTRRQEELARRASRASKFGIESPSSNMELKATSRKVLVERSDLDPTLELREDAIHMYSLDDAFTTVRTRDILAYFTGYGPSYVEWINDSSCTIVFHDNFTVSRALLSLSADIPNDILLEEKPRKENDMQNPFAQKTDESSMESEVSGVPAKASGWRVGVPIKAADSMDRSWRVLLRRATINDFPPEKPWKREQYQRGSHRRAHRHQPYKKRSRNDEDDDMGRDHDRRRYTKRIHS</sequence>
<dbReference type="Proteomes" id="UP000243217">
    <property type="component" value="Unassembled WGS sequence"/>
</dbReference>
<evidence type="ECO:0008006" key="4">
    <source>
        <dbReference type="Google" id="ProtNLM"/>
    </source>
</evidence>
<dbReference type="GO" id="GO:0003729">
    <property type="term" value="F:mRNA binding"/>
    <property type="evidence" value="ECO:0007669"/>
    <property type="project" value="InterPro"/>
</dbReference>
<dbReference type="GO" id="GO:0000340">
    <property type="term" value="F:RNA 7-methylguanosine cap binding"/>
    <property type="evidence" value="ECO:0007669"/>
    <property type="project" value="InterPro"/>
</dbReference>
<feature type="region of interest" description="Disordered" evidence="1">
    <location>
        <begin position="445"/>
        <end position="468"/>
    </location>
</feature>
<dbReference type="InterPro" id="IPR019416">
    <property type="entry name" value="NCBP3"/>
</dbReference>
<feature type="compositionally biased region" description="Basic and acidic residues" evidence="1">
    <location>
        <begin position="508"/>
        <end position="518"/>
    </location>
</feature>
<gene>
    <name evidence="2" type="ORF">THRCLA_06856</name>
</gene>
<organism evidence="2 3">
    <name type="scientific">Thraustotheca clavata</name>
    <dbReference type="NCBI Taxonomy" id="74557"/>
    <lineage>
        <taxon>Eukaryota</taxon>
        <taxon>Sar</taxon>
        <taxon>Stramenopiles</taxon>
        <taxon>Oomycota</taxon>
        <taxon>Saprolegniomycetes</taxon>
        <taxon>Saprolegniales</taxon>
        <taxon>Achlyaceae</taxon>
        <taxon>Thraustotheca</taxon>
    </lineage>
</organism>
<evidence type="ECO:0000313" key="3">
    <source>
        <dbReference type="Proteomes" id="UP000243217"/>
    </source>
</evidence>
<proteinExistence type="predicted"/>
<reference evidence="2 3" key="1">
    <citation type="journal article" date="2014" name="Genome Biol. Evol.">
        <title>The secreted proteins of Achlya hypogyna and Thraustotheca clavata identify the ancestral oomycete secretome and reveal gene acquisitions by horizontal gene transfer.</title>
        <authorList>
            <person name="Misner I."/>
            <person name="Blouin N."/>
            <person name="Leonard G."/>
            <person name="Richards T.A."/>
            <person name="Lane C.E."/>
        </authorList>
    </citation>
    <scope>NUCLEOTIDE SEQUENCE [LARGE SCALE GENOMIC DNA]</scope>
    <source>
        <strain evidence="2 3">ATCC 34112</strain>
    </source>
</reference>
<dbReference type="GO" id="GO:0005634">
    <property type="term" value="C:nucleus"/>
    <property type="evidence" value="ECO:0007669"/>
    <property type="project" value="TreeGrafter"/>
</dbReference>
<dbReference type="STRING" id="74557.A0A1V9ZIE9"/>
<feature type="region of interest" description="Disordered" evidence="1">
    <location>
        <begin position="508"/>
        <end position="559"/>
    </location>
</feature>
<feature type="compositionally biased region" description="Basic residues" evidence="1">
    <location>
        <begin position="521"/>
        <end position="536"/>
    </location>
</feature>
<dbReference type="InterPro" id="IPR012677">
    <property type="entry name" value="Nucleotide-bd_a/b_plait_sf"/>
</dbReference>
<evidence type="ECO:0000313" key="2">
    <source>
        <dbReference type="EMBL" id="OQR97775.1"/>
    </source>
</evidence>
<evidence type="ECO:0000256" key="1">
    <source>
        <dbReference type="SAM" id="MobiDB-lite"/>
    </source>
</evidence>
<dbReference type="OrthoDB" id="422106at2759"/>
<dbReference type="Pfam" id="PF10309">
    <property type="entry name" value="NCBP3"/>
    <property type="match status" value="1"/>
</dbReference>
<name>A0A1V9ZIE9_9STRA</name>
<dbReference type="PANTHER" id="PTHR16291:SF0">
    <property type="entry name" value="NUCLEAR CAP-BINDING PROTEIN SUBUNIT 3"/>
    <property type="match status" value="1"/>
</dbReference>
<dbReference type="Gene3D" id="3.30.70.330">
    <property type="match status" value="1"/>
</dbReference>
<dbReference type="AlphaFoldDB" id="A0A1V9ZIE9"/>
<comment type="caution">
    <text evidence="2">The sequence shown here is derived from an EMBL/GenBank/DDBJ whole genome shotgun (WGS) entry which is preliminary data.</text>
</comment>
<dbReference type="EMBL" id="JNBS01001887">
    <property type="protein sequence ID" value="OQR97775.1"/>
    <property type="molecule type" value="Genomic_DNA"/>
</dbReference>